<evidence type="ECO:0000313" key="8">
    <source>
        <dbReference type="Proteomes" id="UP001518925"/>
    </source>
</evidence>
<reference evidence="7 8" key="1">
    <citation type="submission" date="2021-02" db="EMBL/GenBank/DDBJ databases">
        <title>Bacillus sp. RD4P76, an endophyte from a halophyte.</title>
        <authorList>
            <person name="Sun J.-Q."/>
        </authorList>
    </citation>
    <scope>NUCLEOTIDE SEQUENCE [LARGE SCALE GENOMIC DNA]</scope>
    <source>
        <strain evidence="7 8">RD4P76</strain>
    </source>
</reference>
<dbReference type="Gene3D" id="1.10.1740.10">
    <property type="match status" value="1"/>
</dbReference>
<dbReference type="InterPro" id="IPR007627">
    <property type="entry name" value="RNA_pol_sigma70_r2"/>
</dbReference>
<keyword evidence="2" id="KW-0805">Transcription regulation</keyword>
<evidence type="ECO:0000256" key="2">
    <source>
        <dbReference type="ARBA" id="ARBA00023015"/>
    </source>
</evidence>
<dbReference type="SUPFAM" id="SSF88946">
    <property type="entry name" value="Sigma2 domain of RNA polymerase sigma factors"/>
    <property type="match status" value="1"/>
</dbReference>
<protein>
    <submittedName>
        <fullName evidence="7">Sigma-70 family RNA polymerase sigma factor</fullName>
    </submittedName>
</protein>
<dbReference type="RefSeq" id="WP_204202773.1">
    <property type="nucleotide sequence ID" value="NZ_JAFELM010000021.1"/>
</dbReference>
<dbReference type="PANTHER" id="PTHR43133:SF51">
    <property type="entry name" value="RNA POLYMERASE SIGMA FACTOR"/>
    <property type="match status" value="1"/>
</dbReference>
<dbReference type="Proteomes" id="UP001518925">
    <property type="component" value="Unassembled WGS sequence"/>
</dbReference>
<dbReference type="Pfam" id="PF04542">
    <property type="entry name" value="Sigma70_r2"/>
    <property type="match status" value="1"/>
</dbReference>
<feature type="domain" description="RNA polymerase sigma-70 region 2" evidence="5">
    <location>
        <begin position="24"/>
        <end position="88"/>
    </location>
</feature>
<dbReference type="InterPro" id="IPR013324">
    <property type="entry name" value="RNA_pol_sigma_r3/r4-like"/>
</dbReference>
<keyword evidence="4" id="KW-0804">Transcription</keyword>
<dbReference type="NCBIfam" id="TIGR02937">
    <property type="entry name" value="sigma70-ECF"/>
    <property type="match status" value="1"/>
</dbReference>
<evidence type="ECO:0000259" key="5">
    <source>
        <dbReference type="Pfam" id="PF04542"/>
    </source>
</evidence>
<dbReference type="SUPFAM" id="SSF88659">
    <property type="entry name" value="Sigma3 and sigma4 domains of RNA polymerase sigma factors"/>
    <property type="match status" value="1"/>
</dbReference>
<dbReference type="PANTHER" id="PTHR43133">
    <property type="entry name" value="RNA POLYMERASE ECF-TYPE SIGMA FACTO"/>
    <property type="match status" value="1"/>
</dbReference>
<evidence type="ECO:0000256" key="1">
    <source>
        <dbReference type="ARBA" id="ARBA00010641"/>
    </source>
</evidence>
<dbReference type="Gene3D" id="1.10.10.10">
    <property type="entry name" value="Winged helix-like DNA-binding domain superfamily/Winged helix DNA-binding domain"/>
    <property type="match status" value="1"/>
</dbReference>
<dbReference type="InterPro" id="IPR039425">
    <property type="entry name" value="RNA_pol_sigma-70-like"/>
</dbReference>
<proteinExistence type="inferred from homology"/>
<gene>
    <name evidence="7" type="ORF">JR050_06900</name>
</gene>
<keyword evidence="8" id="KW-1185">Reference proteome</keyword>
<organism evidence="7 8">
    <name type="scientific">Bacillus suaedaesalsae</name>
    <dbReference type="NCBI Taxonomy" id="2810349"/>
    <lineage>
        <taxon>Bacteria</taxon>
        <taxon>Bacillati</taxon>
        <taxon>Bacillota</taxon>
        <taxon>Bacilli</taxon>
        <taxon>Bacillales</taxon>
        <taxon>Bacillaceae</taxon>
        <taxon>Bacillus</taxon>
    </lineage>
</organism>
<accession>A0ABS2DG16</accession>
<dbReference type="InterPro" id="IPR013249">
    <property type="entry name" value="RNA_pol_sigma70_r4_t2"/>
</dbReference>
<comment type="similarity">
    <text evidence="1">Belongs to the sigma-70 factor family. ECF subfamily.</text>
</comment>
<name>A0ABS2DG16_9BACI</name>
<feature type="domain" description="RNA polymerase sigma factor 70 region 4 type 2" evidence="6">
    <location>
        <begin position="112"/>
        <end position="163"/>
    </location>
</feature>
<dbReference type="InterPro" id="IPR036388">
    <property type="entry name" value="WH-like_DNA-bd_sf"/>
</dbReference>
<keyword evidence="3" id="KW-0731">Sigma factor</keyword>
<evidence type="ECO:0000259" key="6">
    <source>
        <dbReference type="Pfam" id="PF08281"/>
    </source>
</evidence>
<dbReference type="Pfam" id="PF08281">
    <property type="entry name" value="Sigma70_r4_2"/>
    <property type="match status" value="1"/>
</dbReference>
<comment type="caution">
    <text evidence="7">The sequence shown here is derived from an EMBL/GenBank/DDBJ whole genome shotgun (WGS) entry which is preliminary data.</text>
</comment>
<sequence>MYTEKDVKKAMKGHKKSIEKIMENEKGRLYRIAYLYVKNEDNAVDIVQDAVYKAYISIHRVKDPLLFSAWLKRITINCALDFLKQQKKVVPLINEIVESIPTKTVEVDGSLDLYNAIDQLNERHKSIIILKYYEDLPNKEIAEILDCPEGTVKSNLHRALQLLRGYLKEDCINE</sequence>
<dbReference type="EMBL" id="JAFELM010000021">
    <property type="protein sequence ID" value="MBM6617403.1"/>
    <property type="molecule type" value="Genomic_DNA"/>
</dbReference>
<evidence type="ECO:0000313" key="7">
    <source>
        <dbReference type="EMBL" id="MBM6617403.1"/>
    </source>
</evidence>
<evidence type="ECO:0000256" key="4">
    <source>
        <dbReference type="ARBA" id="ARBA00023163"/>
    </source>
</evidence>
<dbReference type="CDD" id="cd06171">
    <property type="entry name" value="Sigma70_r4"/>
    <property type="match status" value="1"/>
</dbReference>
<dbReference type="InterPro" id="IPR014284">
    <property type="entry name" value="RNA_pol_sigma-70_dom"/>
</dbReference>
<dbReference type="InterPro" id="IPR013325">
    <property type="entry name" value="RNA_pol_sigma_r2"/>
</dbReference>
<evidence type="ECO:0000256" key="3">
    <source>
        <dbReference type="ARBA" id="ARBA00023082"/>
    </source>
</evidence>